<dbReference type="Proteomes" id="UP000698800">
    <property type="component" value="Unassembled WGS sequence"/>
</dbReference>
<accession>A0A9P8I3F4</accession>
<dbReference type="AlphaFoldDB" id="A0A9P8I3F4"/>
<name>A0A9P8I3F4_9PEZI</name>
<dbReference type="OrthoDB" id="2129491at2759"/>
<gene>
    <name evidence="5" type="ORF">FGG08_007384</name>
</gene>
<proteinExistence type="inferred from homology"/>
<dbReference type="InterPro" id="IPR055170">
    <property type="entry name" value="GFO_IDH_MocA-like_dom"/>
</dbReference>
<keyword evidence="6" id="KW-1185">Reference proteome</keyword>
<dbReference type="InterPro" id="IPR036291">
    <property type="entry name" value="NAD(P)-bd_dom_sf"/>
</dbReference>
<comment type="similarity">
    <text evidence="1">Belongs to the Gfo/Idh/MocA family.</text>
</comment>
<dbReference type="Pfam" id="PF01408">
    <property type="entry name" value="GFO_IDH_MocA"/>
    <property type="match status" value="2"/>
</dbReference>
<sequence length="757" mass="82466">AIRIIPYLVAILVAIGMLRAAFEAAAKFDWFTAITGTLQNGLNAVGFPPELLPLALMRPLSGSGSNGIFNELIRQVGPDSMIARMAGTIMGSTETTFYVIAVYFGSVAVRRTRHAVPAGLLADIAGTAPVSEFFKLAAVCDMDEAKASQYAEQYQVKAYTSLEALLADSSIQVVGLFTGPAGRSGLLRKIIRAGKDVMTTKPFELDPVAARQILEEAKSLGRIIHLNSPGPRLTGYVKQVKAWQEEYQLGRPVYCRGEVVVSYREKADGGWLDDPERCPAAPIFRLGIYIINDLVRLFGSVRDVQIQTTKLFTERPTPDNAQLGLTFNNGALGHVFATFCVDTGQYYANSLILHYEKGSIYRNLGPFEYGQASAGSHLKLVTVTPDKKVVTVEWSQPEGAGSYQWKELFEAIRHRDTDSHPGHGLGRKKPSNRNGPGLMMIRVGLYGINGHQIHASLENNPLAVLSAISLFPEDKLPPALREDSSLHRHGSLDEMLADPEVDFISLCSPSRKKQARDAIQALQAGKHVLAEKPCAMTEEDLDEIILTARETGKIFHEMAGTAFSQPYYAMRRIVESGQLGQIVQVLAEKSYPYYEGRAQDEDEDGGQIGQNGIHALRFVEHVACTPIASIRALETIQGNPVQGGGLRMAASLLMGLKNGGIAGISSNYLNPRGTGIWGDESLKILGTLGMVESRAGGKFTRLVIGEKDFGPLDLSSPGTPWLETFLETLLGRASMPLTLEEELSPTRWTIRAKNQLG</sequence>
<evidence type="ECO:0008006" key="7">
    <source>
        <dbReference type="Google" id="ProtNLM"/>
    </source>
</evidence>
<evidence type="ECO:0000313" key="5">
    <source>
        <dbReference type="EMBL" id="KAH0534007.1"/>
    </source>
</evidence>
<dbReference type="PANTHER" id="PTHR43377:SF1">
    <property type="entry name" value="BILIVERDIN REDUCTASE A"/>
    <property type="match status" value="1"/>
</dbReference>
<evidence type="ECO:0000259" key="3">
    <source>
        <dbReference type="Pfam" id="PF01408"/>
    </source>
</evidence>
<dbReference type="GO" id="GO:0000166">
    <property type="term" value="F:nucleotide binding"/>
    <property type="evidence" value="ECO:0007669"/>
    <property type="project" value="InterPro"/>
</dbReference>
<feature type="region of interest" description="Disordered" evidence="2">
    <location>
        <begin position="416"/>
        <end position="435"/>
    </location>
</feature>
<evidence type="ECO:0000256" key="1">
    <source>
        <dbReference type="ARBA" id="ARBA00010928"/>
    </source>
</evidence>
<evidence type="ECO:0000256" key="2">
    <source>
        <dbReference type="SAM" id="MobiDB-lite"/>
    </source>
</evidence>
<feature type="domain" description="GFO/IDH/MocA-like oxidoreductase" evidence="4">
    <location>
        <begin position="569"/>
        <end position="692"/>
    </location>
</feature>
<reference evidence="5" key="1">
    <citation type="submission" date="2021-03" db="EMBL/GenBank/DDBJ databases">
        <title>Comparative genomics and phylogenomic investigation of the class Geoglossomycetes provide insights into ecological specialization and systematics.</title>
        <authorList>
            <person name="Melie T."/>
            <person name="Pirro S."/>
            <person name="Miller A.N."/>
            <person name="Quandt A."/>
        </authorList>
    </citation>
    <scope>NUCLEOTIDE SEQUENCE</scope>
    <source>
        <strain evidence="5">GBOQ0MN5Z8</strain>
    </source>
</reference>
<comment type="caution">
    <text evidence="5">The sequence shown here is derived from an EMBL/GenBank/DDBJ whole genome shotgun (WGS) entry which is preliminary data.</text>
</comment>
<feature type="non-terminal residue" evidence="5">
    <location>
        <position position="1"/>
    </location>
</feature>
<dbReference type="InterPro" id="IPR051450">
    <property type="entry name" value="Gfo/Idh/MocA_Oxidoreductases"/>
</dbReference>
<dbReference type="Pfam" id="PF22725">
    <property type="entry name" value="GFO_IDH_MocA_C3"/>
    <property type="match status" value="2"/>
</dbReference>
<dbReference type="SUPFAM" id="SSF55347">
    <property type="entry name" value="Glyceraldehyde-3-phosphate dehydrogenase-like, C-terminal domain"/>
    <property type="match status" value="2"/>
</dbReference>
<organism evidence="5 6">
    <name type="scientific">Glutinoglossum americanum</name>
    <dbReference type="NCBI Taxonomy" id="1670608"/>
    <lineage>
        <taxon>Eukaryota</taxon>
        <taxon>Fungi</taxon>
        <taxon>Dikarya</taxon>
        <taxon>Ascomycota</taxon>
        <taxon>Pezizomycotina</taxon>
        <taxon>Geoglossomycetes</taxon>
        <taxon>Geoglossales</taxon>
        <taxon>Geoglossaceae</taxon>
        <taxon>Glutinoglossum</taxon>
    </lineage>
</organism>
<dbReference type="Gene3D" id="3.40.50.720">
    <property type="entry name" value="NAD(P)-binding Rossmann-like Domain"/>
    <property type="match status" value="2"/>
</dbReference>
<evidence type="ECO:0000313" key="6">
    <source>
        <dbReference type="Proteomes" id="UP000698800"/>
    </source>
</evidence>
<feature type="domain" description="GFO/IDH/MocA-like oxidoreductase" evidence="4">
    <location>
        <begin position="238"/>
        <end position="360"/>
    </location>
</feature>
<evidence type="ECO:0000259" key="4">
    <source>
        <dbReference type="Pfam" id="PF22725"/>
    </source>
</evidence>
<dbReference type="EMBL" id="JAGHQL010000292">
    <property type="protein sequence ID" value="KAH0534007.1"/>
    <property type="molecule type" value="Genomic_DNA"/>
</dbReference>
<protein>
    <recommendedName>
        <fullName evidence="7">Gfo/Idh/MocA-like oxidoreductase N-terminal domain-containing protein</fullName>
    </recommendedName>
</protein>
<dbReference type="Gene3D" id="3.30.360.10">
    <property type="entry name" value="Dihydrodipicolinate Reductase, domain 2"/>
    <property type="match status" value="2"/>
</dbReference>
<dbReference type="PANTHER" id="PTHR43377">
    <property type="entry name" value="BILIVERDIN REDUCTASE A"/>
    <property type="match status" value="1"/>
</dbReference>
<dbReference type="SUPFAM" id="SSF51735">
    <property type="entry name" value="NAD(P)-binding Rossmann-fold domains"/>
    <property type="match status" value="2"/>
</dbReference>
<feature type="domain" description="Gfo/Idh/MocA-like oxidoreductase N-terminal" evidence="3">
    <location>
        <begin position="479"/>
        <end position="556"/>
    </location>
</feature>
<feature type="domain" description="Gfo/Idh/MocA-like oxidoreductase N-terminal" evidence="3">
    <location>
        <begin position="133"/>
        <end position="227"/>
    </location>
</feature>
<dbReference type="InterPro" id="IPR000683">
    <property type="entry name" value="Gfo/Idh/MocA-like_OxRdtase_N"/>
</dbReference>